<keyword evidence="9" id="KW-0456">Lyase</keyword>
<evidence type="ECO:0000256" key="5">
    <source>
        <dbReference type="ARBA" id="ARBA00050612"/>
    </source>
</evidence>
<dbReference type="NCBIfam" id="TIGR00421">
    <property type="entry name" value="ubiX_pad"/>
    <property type="match status" value="1"/>
</dbReference>
<dbReference type="SUPFAM" id="SSF52507">
    <property type="entry name" value="Homo-oligomeric flavin-containing Cys decarboxylases, HFCD"/>
    <property type="match status" value="1"/>
</dbReference>
<dbReference type="EC" id="2.5.1.129" evidence="7"/>
<feature type="binding site" evidence="7">
    <location>
        <begin position="17"/>
        <end position="19"/>
    </location>
    <ligand>
        <name>FMN</name>
        <dbReference type="ChEBI" id="CHEBI:58210"/>
    </ligand>
</feature>
<dbReference type="PANTHER" id="PTHR43374">
    <property type="entry name" value="FLAVIN PRENYLTRANSFERASE"/>
    <property type="match status" value="1"/>
</dbReference>
<dbReference type="GO" id="GO:0106141">
    <property type="term" value="F:flavin prenyltransferase activity"/>
    <property type="evidence" value="ECO:0007669"/>
    <property type="project" value="UniProtKB-EC"/>
</dbReference>
<dbReference type="RefSeq" id="WP_079367315.1">
    <property type="nucleotide sequence ID" value="NZ_CP037867.1"/>
</dbReference>
<reference evidence="9 10" key="1">
    <citation type="submission" date="2019-03" db="EMBL/GenBank/DDBJ databases">
        <authorList>
            <person name="Sebastian G."/>
            <person name="Baumann P."/>
            <person name="Ruckert C."/>
            <person name="Kalinowski J."/>
            <person name="Nebel B."/>
            <person name="Takors R."/>
            <person name="Blombach B."/>
        </authorList>
    </citation>
    <scope>NUCLEOTIDE SEQUENCE [LARGE SCALE GENOMIC DNA]</scope>
    <source>
        <strain evidence="9 10">DSM 1084</strain>
    </source>
</reference>
<feature type="binding site" evidence="7">
    <location>
        <position position="176"/>
    </location>
    <ligand>
        <name>dimethylallyl phosphate</name>
        <dbReference type="ChEBI" id="CHEBI:88052"/>
    </ligand>
</feature>
<evidence type="ECO:0000256" key="6">
    <source>
        <dbReference type="ARBA" id="ARBA00060793"/>
    </source>
</evidence>
<dbReference type="PANTHER" id="PTHR43374:SF1">
    <property type="entry name" value="FLAVIN PRENYLTRANSFERASE PAD1, MITOCHONDRIAL"/>
    <property type="match status" value="1"/>
</dbReference>
<dbReference type="Pfam" id="PF02441">
    <property type="entry name" value="Flavoprotein"/>
    <property type="match status" value="1"/>
</dbReference>
<dbReference type="GO" id="GO:0016831">
    <property type="term" value="F:carboxy-lyase activity"/>
    <property type="evidence" value="ECO:0007669"/>
    <property type="project" value="TreeGrafter"/>
</dbReference>
<evidence type="ECO:0000256" key="1">
    <source>
        <dbReference type="ARBA" id="ARBA00022602"/>
    </source>
</evidence>
<evidence type="ECO:0000256" key="7">
    <source>
        <dbReference type="HAMAP-Rule" id="MF_01984"/>
    </source>
</evidence>
<dbReference type="Proteomes" id="UP000293912">
    <property type="component" value="Chromosome"/>
</dbReference>
<evidence type="ECO:0000259" key="8">
    <source>
        <dbReference type="Pfam" id="PF02441"/>
    </source>
</evidence>
<dbReference type="FunFam" id="3.40.50.1950:FF:000001">
    <property type="entry name" value="Flavin prenyltransferase UbiX"/>
    <property type="match status" value="1"/>
</dbReference>
<feature type="domain" description="Flavoprotein" evidence="8">
    <location>
        <begin position="10"/>
        <end position="179"/>
    </location>
</feature>
<keyword evidence="2 7" id="KW-0285">Flavoprotein</keyword>
<organism evidence="9 10">
    <name type="scientific">Hydrogenophaga pseudoflava</name>
    <name type="common">Pseudomonas carboxydoflava</name>
    <dbReference type="NCBI Taxonomy" id="47421"/>
    <lineage>
        <taxon>Bacteria</taxon>
        <taxon>Pseudomonadati</taxon>
        <taxon>Pseudomonadota</taxon>
        <taxon>Betaproteobacteria</taxon>
        <taxon>Burkholderiales</taxon>
        <taxon>Comamonadaceae</taxon>
        <taxon>Hydrogenophaga</taxon>
    </lineage>
</organism>
<feature type="binding site" evidence="7">
    <location>
        <position position="130"/>
    </location>
    <ligand>
        <name>FMN</name>
        <dbReference type="ChEBI" id="CHEBI:58210"/>
    </ligand>
</feature>
<dbReference type="KEGG" id="hpse:HPF_22420"/>
<evidence type="ECO:0000313" key="9">
    <source>
        <dbReference type="EMBL" id="QBM30459.1"/>
    </source>
</evidence>
<comment type="function">
    <text evidence="7">Flavin prenyltransferase that catalyzes the synthesis of the prenylated FMN cofactor (prenyl-FMN) for 4-hydroxy-3-polyprenylbenzoic acid decarboxylase UbiD. The prenyltransferase is metal-independent and links a dimethylallyl moiety from dimethylallyl monophosphate (DMAP) to the flavin N5 and C6 atoms of FMN.</text>
</comment>
<evidence type="ECO:0000256" key="2">
    <source>
        <dbReference type="ARBA" id="ARBA00022630"/>
    </source>
</evidence>
<evidence type="ECO:0000256" key="4">
    <source>
        <dbReference type="ARBA" id="ARBA00022679"/>
    </source>
</evidence>
<feature type="binding site" evidence="7">
    <location>
        <begin position="95"/>
        <end position="98"/>
    </location>
    <ligand>
        <name>FMN</name>
        <dbReference type="ChEBI" id="CHEBI:58210"/>
    </ligand>
</feature>
<dbReference type="NCBIfam" id="NF004685">
    <property type="entry name" value="PRK06029.1"/>
    <property type="match status" value="1"/>
</dbReference>
<keyword evidence="10" id="KW-1185">Reference proteome</keyword>
<sequence>MNPPPTETRRLLVAITGASGAVYGLRLLQALQTVSDVETHAVVSDAGWQTLRHELHADPQTLRPLVHTLHDAADIGAGPASGSFRCGGMVVAPCSMRTLAAIAHGLSDNLVTRAADVMLKERRRLVLMARETPLHLGHLRNMTAVTEMGAIVCPPVPAFYLRPQSVDDIVNASVARVLDLLDVPHTLSERWAGLEAEPA</sequence>
<keyword evidence="4 7" id="KW-0808">Transferase</keyword>
<comment type="similarity">
    <text evidence="6 7">Belongs to the UbiX/PAD1 family.</text>
</comment>
<comment type="catalytic activity">
    <reaction evidence="5 7">
        <text>dimethylallyl phosphate + FMNH2 = prenylated FMNH2 + phosphate</text>
        <dbReference type="Rhea" id="RHEA:37743"/>
        <dbReference type="ChEBI" id="CHEBI:43474"/>
        <dbReference type="ChEBI" id="CHEBI:57618"/>
        <dbReference type="ChEBI" id="CHEBI:87467"/>
        <dbReference type="ChEBI" id="CHEBI:88052"/>
        <dbReference type="EC" id="2.5.1.129"/>
    </reaction>
</comment>
<dbReference type="Gene3D" id="3.40.50.1950">
    <property type="entry name" value="Flavin prenyltransferase-like"/>
    <property type="match status" value="1"/>
</dbReference>
<evidence type="ECO:0000256" key="3">
    <source>
        <dbReference type="ARBA" id="ARBA00022643"/>
    </source>
</evidence>
<name>A0A4P6X599_HYDPS</name>
<feature type="binding site" evidence="7">
    <location>
        <position position="160"/>
    </location>
    <ligand>
        <name>dimethylallyl phosphate</name>
        <dbReference type="ChEBI" id="CHEBI:88052"/>
    </ligand>
</feature>
<dbReference type="InterPro" id="IPR004507">
    <property type="entry name" value="UbiX-like"/>
</dbReference>
<dbReference type="InterPro" id="IPR003382">
    <property type="entry name" value="Flavoprotein"/>
</dbReference>
<comment type="caution">
    <text evidence="7">Lacks conserved residue(s) required for the propagation of feature annotation.</text>
</comment>
<dbReference type="AlphaFoldDB" id="A0A4P6X599"/>
<accession>A0A4P6X599</accession>
<keyword evidence="3 7" id="KW-0288">FMN</keyword>
<keyword evidence="1 7" id="KW-0637">Prenyltransferase</keyword>
<feature type="binding site" evidence="7">
    <location>
        <position position="44"/>
    </location>
    <ligand>
        <name>FMN</name>
        <dbReference type="ChEBI" id="CHEBI:58210"/>
    </ligand>
</feature>
<proteinExistence type="inferred from homology"/>
<dbReference type="HAMAP" id="MF_01984">
    <property type="entry name" value="ubiX_pad"/>
    <property type="match status" value="1"/>
</dbReference>
<evidence type="ECO:0000313" key="10">
    <source>
        <dbReference type="Proteomes" id="UP000293912"/>
    </source>
</evidence>
<dbReference type="EMBL" id="CP037867">
    <property type="protein sequence ID" value="QBM30459.1"/>
    <property type="molecule type" value="Genomic_DNA"/>
</dbReference>
<gene>
    <name evidence="9" type="primary">ubiX2</name>
    <name evidence="7" type="synonym">ubiX</name>
    <name evidence="9" type="ORF">HPF_22420</name>
</gene>
<protein>
    <recommendedName>
        <fullName evidence="7">Flavin prenyltransferase UbiX</fullName>
        <ecNumber evidence="7">2.5.1.129</ecNumber>
    </recommendedName>
</protein>
<dbReference type="InterPro" id="IPR036551">
    <property type="entry name" value="Flavin_trans-like"/>
</dbReference>